<evidence type="ECO:0000256" key="1">
    <source>
        <dbReference type="ARBA" id="ARBA00004953"/>
    </source>
</evidence>
<reference evidence="11" key="1">
    <citation type="journal article" date="2017" name="Int. J. Syst. Evol. Microbiol.">
        <title>Notoacmeibacter marinus gen. nov., sp. nov., isolated from the gut of a limpet and proposal of Notoacmeibacteraceae fam. nov. in the order Rhizobiales of the class Alphaproteobacteria.</title>
        <authorList>
            <person name="Huang Z."/>
            <person name="Guo F."/>
            <person name="Lai Q."/>
        </authorList>
    </citation>
    <scope>NUCLEOTIDE SEQUENCE [LARGE SCALE GENOMIC DNA]</scope>
    <source>
        <strain evidence="11">XMTR2A4</strain>
    </source>
</reference>
<keyword evidence="11" id="KW-1185">Reference proteome</keyword>
<evidence type="ECO:0000256" key="8">
    <source>
        <dbReference type="SAM" id="MobiDB-lite"/>
    </source>
</evidence>
<dbReference type="Pfam" id="PF00590">
    <property type="entry name" value="TP_methylase"/>
    <property type="match status" value="1"/>
</dbReference>
<dbReference type="EMBL" id="NBYO01000002">
    <property type="protein sequence ID" value="OXT00475.1"/>
    <property type="molecule type" value="Genomic_DNA"/>
</dbReference>
<dbReference type="InterPro" id="IPR014776">
    <property type="entry name" value="4pyrrole_Mease_sub2"/>
</dbReference>
<dbReference type="GO" id="GO:0032259">
    <property type="term" value="P:methylation"/>
    <property type="evidence" value="ECO:0007669"/>
    <property type="project" value="UniProtKB-KW"/>
</dbReference>
<keyword evidence="5 10" id="KW-0808">Transferase</keyword>
<dbReference type="NCBIfam" id="TIGR01467">
    <property type="entry name" value="cobI_cbiL"/>
    <property type="match status" value="1"/>
</dbReference>
<protein>
    <submittedName>
        <fullName evidence="10">Precorrin-2 C(20)-methyltransferase</fullName>
    </submittedName>
</protein>
<organism evidence="10 11">
    <name type="scientific">Notoacmeibacter marinus</name>
    <dbReference type="NCBI Taxonomy" id="1876515"/>
    <lineage>
        <taxon>Bacteria</taxon>
        <taxon>Pseudomonadati</taxon>
        <taxon>Pseudomonadota</taxon>
        <taxon>Alphaproteobacteria</taxon>
        <taxon>Hyphomicrobiales</taxon>
        <taxon>Notoacmeibacteraceae</taxon>
        <taxon>Notoacmeibacter</taxon>
    </lineage>
</organism>
<evidence type="ECO:0000313" key="11">
    <source>
        <dbReference type="Proteomes" id="UP000215405"/>
    </source>
</evidence>
<dbReference type="InterPro" id="IPR035996">
    <property type="entry name" value="4pyrrol_Methylase_sf"/>
</dbReference>
<dbReference type="GO" id="GO:0009236">
    <property type="term" value="P:cobalamin biosynthetic process"/>
    <property type="evidence" value="ECO:0007669"/>
    <property type="project" value="UniProtKB-UniRule"/>
</dbReference>
<evidence type="ECO:0000259" key="9">
    <source>
        <dbReference type="Pfam" id="PF00590"/>
    </source>
</evidence>
<gene>
    <name evidence="10" type="ORF">B7H23_10155</name>
</gene>
<dbReference type="InterPro" id="IPR006364">
    <property type="entry name" value="CobI/CbiL/CobIJ_dom"/>
</dbReference>
<sequence>MAERDLHPQCSGRLYGVGTGPGDPDLLTLKAARLLGQADVIAYFAKAGNASNALRIVQAYRRDDVIEVPLLYPVTTESHRHGDAYRQAITAFYDQMAAELAGHLSAGRDVVALSEGDPLFYGSYMHLHVRLASRFVTEVVPGITAMSGCWSLAGLPIVQGDDVLTVLPGTLDEEELAQRLAATEAAIVMKIGRNLPKVRRALARAGRLDCAVYVERGTMTEGRHLPLNRKTDDDAPYFSLVLVPGWAGRLAATDPSAEADKANAPADLETSTS</sequence>
<name>A0A231UX08_9HYPH</name>
<dbReference type="AlphaFoldDB" id="A0A231UX08"/>
<keyword evidence="4 10" id="KW-0489">Methyltransferase</keyword>
<dbReference type="Gene3D" id="3.40.1010.10">
    <property type="entry name" value="Cobalt-precorrin-4 Transmethylase, Domain 1"/>
    <property type="match status" value="1"/>
</dbReference>
<keyword evidence="3" id="KW-0169">Cobalamin biosynthesis</keyword>
<dbReference type="GO" id="GO:0030788">
    <property type="term" value="F:precorrin-2 C20-methyltransferase activity"/>
    <property type="evidence" value="ECO:0007669"/>
    <property type="project" value="InterPro"/>
</dbReference>
<dbReference type="PANTHER" id="PTHR43467">
    <property type="entry name" value="COBALT-PRECORRIN-2 C(20)-METHYLTRANSFERASE"/>
    <property type="match status" value="1"/>
</dbReference>
<dbReference type="PANTHER" id="PTHR43467:SF2">
    <property type="entry name" value="COBALT-PRECORRIN-2 C(20)-METHYLTRANSFERASE"/>
    <property type="match status" value="1"/>
</dbReference>
<dbReference type="Gene3D" id="3.30.950.10">
    <property type="entry name" value="Methyltransferase, Cobalt-precorrin-4 Transmethylase, Domain 2"/>
    <property type="match status" value="1"/>
</dbReference>
<comment type="caution">
    <text evidence="10">The sequence shown here is derived from an EMBL/GenBank/DDBJ whole genome shotgun (WGS) entry which is preliminary data.</text>
</comment>
<dbReference type="NCBIfam" id="NF004647">
    <property type="entry name" value="PRK05990.1"/>
    <property type="match status" value="1"/>
</dbReference>
<evidence type="ECO:0000256" key="6">
    <source>
        <dbReference type="ARBA" id="ARBA00022691"/>
    </source>
</evidence>
<dbReference type="UniPathway" id="UPA00148"/>
<dbReference type="InterPro" id="IPR014777">
    <property type="entry name" value="4pyrrole_Mease_sub1"/>
</dbReference>
<evidence type="ECO:0000256" key="4">
    <source>
        <dbReference type="ARBA" id="ARBA00022603"/>
    </source>
</evidence>
<dbReference type="CDD" id="cd11645">
    <property type="entry name" value="Precorrin_2_C20_MT"/>
    <property type="match status" value="1"/>
</dbReference>
<evidence type="ECO:0000256" key="7">
    <source>
        <dbReference type="PIRNR" id="PIRNR036427"/>
    </source>
</evidence>
<dbReference type="PROSITE" id="PS00839">
    <property type="entry name" value="SUMT_1"/>
    <property type="match status" value="1"/>
</dbReference>
<evidence type="ECO:0000256" key="3">
    <source>
        <dbReference type="ARBA" id="ARBA00022573"/>
    </source>
</evidence>
<evidence type="ECO:0000256" key="5">
    <source>
        <dbReference type="ARBA" id="ARBA00022679"/>
    </source>
</evidence>
<evidence type="ECO:0000256" key="2">
    <source>
        <dbReference type="ARBA" id="ARBA00005879"/>
    </source>
</evidence>
<dbReference type="InterPro" id="IPR003043">
    <property type="entry name" value="Uropor_MeTrfase_CS"/>
</dbReference>
<dbReference type="InterPro" id="IPR012382">
    <property type="entry name" value="CobI/CbiL"/>
</dbReference>
<dbReference type="RefSeq" id="WP_094077301.1">
    <property type="nucleotide sequence ID" value="NZ_NBYO01000002.1"/>
</dbReference>
<keyword evidence="6" id="KW-0949">S-adenosyl-L-methionine</keyword>
<dbReference type="InterPro" id="IPR000878">
    <property type="entry name" value="4pyrrol_Mease"/>
</dbReference>
<comment type="pathway">
    <text evidence="1">Cofactor biosynthesis; adenosylcobalamin biosynthesis.</text>
</comment>
<proteinExistence type="inferred from homology"/>
<comment type="similarity">
    <text evidence="2 7">Belongs to the precorrin methyltransferase family.</text>
</comment>
<dbReference type="SUPFAM" id="SSF53790">
    <property type="entry name" value="Tetrapyrrole methylase"/>
    <property type="match status" value="1"/>
</dbReference>
<feature type="domain" description="Tetrapyrrole methylase" evidence="9">
    <location>
        <begin position="13"/>
        <end position="223"/>
    </location>
</feature>
<dbReference type="PIRSF" id="PIRSF036427">
    <property type="entry name" value="Precrrn-2_mtase"/>
    <property type="match status" value="1"/>
</dbReference>
<accession>A0A231UX08</accession>
<feature type="region of interest" description="Disordered" evidence="8">
    <location>
        <begin position="253"/>
        <end position="273"/>
    </location>
</feature>
<evidence type="ECO:0000313" key="10">
    <source>
        <dbReference type="EMBL" id="OXT00475.1"/>
    </source>
</evidence>
<dbReference type="Proteomes" id="UP000215405">
    <property type="component" value="Unassembled WGS sequence"/>
</dbReference>